<dbReference type="OrthoDB" id="3595338at2"/>
<accession>A0A3E0VJJ7</accession>
<dbReference type="InterPro" id="IPR001761">
    <property type="entry name" value="Peripla_BP/Lac1_sug-bd_dom"/>
</dbReference>
<dbReference type="GO" id="GO:0003700">
    <property type="term" value="F:DNA-binding transcription factor activity"/>
    <property type="evidence" value="ECO:0007669"/>
    <property type="project" value="TreeGrafter"/>
</dbReference>
<dbReference type="PROSITE" id="PS50943">
    <property type="entry name" value="HTH_CROC1"/>
    <property type="match status" value="1"/>
</dbReference>
<dbReference type="Gene3D" id="1.10.260.40">
    <property type="entry name" value="lambda repressor-like DNA-binding domains"/>
    <property type="match status" value="1"/>
</dbReference>
<dbReference type="Gene3D" id="3.40.50.2300">
    <property type="match status" value="2"/>
</dbReference>
<evidence type="ECO:0000256" key="4">
    <source>
        <dbReference type="ARBA" id="ARBA00023163"/>
    </source>
</evidence>
<dbReference type="PROSITE" id="PS50932">
    <property type="entry name" value="HTH_LACI_2"/>
    <property type="match status" value="1"/>
</dbReference>
<evidence type="ECO:0000256" key="2">
    <source>
        <dbReference type="ARBA" id="ARBA00023015"/>
    </source>
</evidence>
<evidence type="ECO:0000313" key="8">
    <source>
        <dbReference type="Proteomes" id="UP000256486"/>
    </source>
</evidence>
<dbReference type="Pfam" id="PF00532">
    <property type="entry name" value="Peripla_BP_1"/>
    <property type="match status" value="1"/>
</dbReference>
<dbReference type="EMBL" id="NBWZ01000001">
    <property type="protein sequence ID" value="RFA10132.1"/>
    <property type="molecule type" value="Genomic_DNA"/>
</dbReference>
<dbReference type="InterPro" id="IPR000843">
    <property type="entry name" value="HTH_LacI"/>
</dbReference>
<keyword evidence="4" id="KW-0804">Transcription</keyword>
<keyword evidence="8" id="KW-1185">Reference proteome</keyword>
<reference evidence="7 8" key="1">
    <citation type="submission" date="2017-04" db="EMBL/GenBank/DDBJ databases">
        <title>Comparative genome analysis of Subtercola boreus.</title>
        <authorList>
            <person name="Cho Y.-J."/>
            <person name="Cho A."/>
            <person name="Kim O.-S."/>
            <person name="Lee J.-I."/>
        </authorList>
    </citation>
    <scope>NUCLEOTIDE SEQUENCE [LARGE SCALE GENOMIC DNA]</scope>
    <source>
        <strain evidence="7 8">K300</strain>
    </source>
</reference>
<evidence type="ECO:0000313" key="7">
    <source>
        <dbReference type="EMBL" id="RFA10132.1"/>
    </source>
</evidence>
<dbReference type="PANTHER" id="PTHR30146:SF148">
    <property type="entry name" value="HTH-TYPE TRANSCRIPTIONAL REPRESSOR PURR-RELATED"/>
    <property type="match status" value="1"/>
</dbReference>
<dbReference type="CDD" id="cd06267">
    <property type="entry name" value="PBP1_LacI_sugar_binding-like"/>
    <property type="match status" value="1"/>
</dbReference>
<dbReference type="Pfam" id="PF00356">
    <property type="entry name" value="LacI"/>
    <property type="match status" value="1"/>
</dbReference>
<dbReference type="SMART" id="SM00354">
    <property type="entry name" value="HTH_LACI"/>
    <property type="match status" value="1"/>
</dbReference>
<dbReference type="InterPro" id="IPR028082">
    <property type="entry name" value="Peripla_BP_I"/>
</dbReference>
<dbReference type="GO" id="GO:0000976">
    <property type="term" value="F:transcription cis-regulatory region binding"/>
    <property type="evidence" value="ECO:0007669"/>
    <property type="project" value="TreeGrafter"/>
</dbReference>
<dbReference type="SUPFAM" id="SSF53822">
    <property type="entry name" value="Periplasmic binding protein-like I"/>
    <property type="match status" value="1"/>
</dbReference>
<evidence type="ECO:0000256" key="1">
    <source>
        <dbReference type="ARBA" id="ARBA00022491"/>
    </source>
</evidence>
<dbReference type="InterPro" id="IPR010982">
    <property type="entry name" value="Lambda_DNA-bd_dom_sf"/>
</dbReference>
<keyword evidence="2" id="KW-0805">Transcription regulation</keyword>
<dbReference type="AlphaFoldDB" id="A0A3E0VJJ7"/>
<dbReference type="SUPFAM" id="SSF47413">
    <property type="entry name" value="lambda repressor-like DNA-binding domains"/>
    <property type="match status" value="1"/>
</dbReference>
<feature type="domain" description="HTH cro/C1-type" evidence="6">
    <location>
        <begin position="3"/>
        <end position="32"/>
    </location>
</feature>
<protein>
    <submittedName>
        <fullName evidence="7">LacI family transcriptional regulator</fullName>
    </submittedName>
</protein>
<feature type="domain" description="HTH lacI-type" evidence="5">
    <location>
        <begin position="2"/>
        <end position="56"/>
    </location>
</feature>
<dbReference type="InterPro" id="IPR001387">
    <property type="entry name" value="Cro/C1-type_HTH"/>
</dbReference>
<dbReference type="PRINTS" id="PR00036">
    <property type="entry name" value="HTHLACI"/>
</dbReference>
<dbReference type="Proteomes" id="UP000256486">
    <property type="component" value="Unassembled WGS sequence"/>
</dbReference>
<dbReference type="PROSITE" id="PS00356">
    <property type="entry name" value="HTH_LACI_1"/>
    <property type="match status" value="1"/>
</dbReference>
<name>A0A3E0VJJ7_9MICO</name>
<keyword evidence="1" id="KW-0678">Repressor</keyword>
<gene>
    <name evidence="7" type="ORF">B7R54_13610</name>
</gene>
<sequence length="334" mass="36174">MSTMDDVARRAGVSGSTVSHVLNGTRNVSASTRSRVEAAVRDLGYRNNLNARALAAGKTFTVGLATSALQTPYFGAVVNAMEKRLSEAGYMLMVGDSNDDGPTERRIIDALLSRRVDGIVVTPAIDSEHTTIPQIVAAGTPFVLVDRNLDLDCDQITPENTESAFLLTNHLIEIGNRRVAVLRGLMGIASSPERFQGYLDALQANGIPFDPSLVLDGEGHRDDAEREVRRLFSQPGYPTALVALNNSMTIGALEGLRDLGLAIPTDVAFVSYDHFDWSELIQPRLTSIAQNVELMATTAVDLLLRRIDGDDSPFERIKIATTFQHRNSCGCGTT</sequence>
<proteinExistence type="predicted"/>
<comment type="caution">
    <text evidence="7">The sequence shown here is derived from an EMBL/GenBank/DDBJ whole genome shotgun (WGS) entry which is preliminary data.</text>
</comment>
<dbReference type="PANTHER" id="PTHR30146">
    <property type="entry name" value="LACI-RELATED TRANSCRIPTIONAL REPRESSOR"/>
    <property type="match status" value="1"/>
</dbReference>
<organism evidence="7 8">
    <name type="scientific">Subtercola boreus</name>
    <dbReference type="NCBI Taxonomy" id="120213"/>
    <lineage>
        <taxon>Bacteria</taxon>
        <taxon>Bacillati</taxon>
        <taxon>Actinomycetota</taxon>
        <taxon>Actinomycetes</taxon>
        <taxon>Micrococcales</taxon>
        <taxon>Microbacteriaceae</taxon>
        <taxon>Subtercola</taxon>
    </lineage>
</organism>
<evidence type="ECO:0000259" key="5">
    <source>
        <dbReference type="PROSITE" id="PS50932"/>
    </source>
</evidence>
<keyword evidence="3" id="KW-0238">DNA-binding</keyword>
<evidence type="ECO:0000259" key="6">
    <source>
        <dbReference type="PROSITE" id="PS50943"/>
    </source>
</evidence>
<evidence type="ECO:0000256" key="3">
    <source>
        <dbReference type="ARBA" id="ARBA00023125"/>
    </source>
</evidence>
<dbReference type="CDD" id="cd01392">
    <property type="entry name" value="HTH_LacI"/>
    <property type="match status" value="1"/>
</dbReference>